<dbReference type="EMBL" id="PVTP01000013">
    <property type="protein sequence ID" value="PRY75207.1"/>
    <property type="molecule type" value="Genomic_DNA"/>
</dbReference>
<reference evidence="3 4" key="1">
    <citation type="submission" date="2018-03" db="EMBL/GenBank/DDBJ databases">
        <title>Genomic Encyclopedia of Archaeal and Bacterial Type Strains, Phase II (KMG-II): from individual species to whole genera.</title>
        <authorList>
            <person name="Goeker M."/>
        </authorList>
    </citation>
    <scope>NUCLEOTIDE SEQUENCE [LARGE SCALE GENOMIC DNA]</scope>
    <source>
        <strain evidence="3 4">DSM 101533</strain>
    </source>
</reference>
<accession>A0A2T0VUK6</accession>
<protein>
    <submittedName>
        <fullName evidence="3">Uncharacterized protein</fullName>
    </submittedName>
</protein>
<evidence type="ECO:0000256" key="1">
    <source>
        <dbReference type="SAM" id="MobiDB-lite"/>
    </source>
</evidence>
<organism evidence="3 4">
    <name type="scientific">Yoonia maritima</name>
    <dbReference type="NCBI Taxonomy" id="1435347"/>
    <lineage>
        <taxon>Bacteria</taxon>
        <taxon>Pseudomonadati</taxon>
        <taxon>Pseudomonadota</taxon>
        <taxon>Alphaproteobacteria</taxon>
        <taxon>Rhodobacterales</taxon>
        <taxon>Paracoccaceae</taxon>
        <taxon>Yoonia</taxon>
    </lineage>
</organism>
<name>A0A2T0VUK6_9RHOB</name>
<dbReference type="RefSeq" id="WP_106358899.1">
    <property type="nucleotide sequence ID" value="NZ_PVTP01000013.1"/>
</dbReference>
<dbReference type="AlphaFoldDB" id="A0A2T0VUK6"/>
<keyword evidence="4" id="KW-1185">Reference proteome</keyword>
<dbReference type="OrthoDB" id="7833467at2"/>
<evidence type="ECO:0000256" key="2">
    <source>
        <dbReference type="SAM" id="Phobius"/>
    </source>
</evidence>
<keyword evidence="2" id="KW-0472">Membrane</keyword>
<keyword evidence="2" id="KW-1133">Transmembrane helix</keyword>
<gene>
    <name evidence="3" type="ORF">CLV80_11317</name>
</gene>
<feature type="compositionally biased region" description="Low complexity" evidence="1">
    <location>
        <begin position="99"/>
        <end position="134"/>
    </location>
</feature>
<comment type="caution">
    <text evidence="3">The sequence shown here is derived from an EMBL/GenBank/DDBJ whole genome shotgun (WGS) entry which is preliminary data.</text>
</comment>
<keyword evidence="2" id="KW-0812">Transmembrane</keyword>
<evidence type="ECO:0000313" key="4">
    <source>
        <dbReference type="Proteomes" id="UP000238007"/>
    </source>
</evidence>
<evidence type="ECO:0000313" key="3">
    <source>
        <dbReference type="EMBL" id="PRY75207.1"/>
    </source>
</evidence>
<feature type="compositionally biased region" description="Pro residues" evidence="1">
    <location>
        <begin position="135"/>
        <end position="144"/>
    </location>
</feature>
<sequence length="302" mass="32889">MAHRSTNGSTTGGDGLTRFDRTALGLAVGWLVVVSLFFLILPPGVFTDAGFDSLRFVMLLVAIFMPVMMIAVVAFAARSHRASRDESFRMQAALDAMRQTRASQPAPQRPAAASPAAAARRQPPELRAQTAAPVADPPAEPSPPIQQLSHIDLVRALNFPDNEDDVEGFAALRRALRDPDARQIVQSSQDVLTLLSQDGIYMDDLHADPAPAELWRRFAKGERGEGIAGLGGVNDPAHLVPTAKRMTEDTIFRDSMSHFLRRFDQTVAAFEINASDDDLLALAETRTARAFMLLARVKGSFE</sequence>
<dbReference type="Proteomes" id="UP000238007">
    <property type="component" value="Unassembled WGS sequence"/>
</dbReference>
<feature type="transmembrane region" description="Helical" evidence="2">
    <location>
        <begin position="53"/>
        <end position="77"/>
    </location>
</feature>
<feature type="region of interest" description="Disordered" evidence="1">
    <location>
        <begin position="96"/>
        <end position="145"/>
    </location>
</feature>
<feature type="transmembrane region" description="Helical" evidence="2">
    <location>
        <begin position="21"/>
        <end position="41"/>
    </location>
</feature>
<proteinExistence type="predicted"/>